<reference evidence="3 4" key="1">
    <citation type="submission" date="2016-07" db="EMBL/GenBank/DDBJ databases">
        <title>Draft genome of Scalindua rubra, obtained from a brine-seawater interface in the Red Sea, sheds light on salt adaptation in anammox bacteria.</title>
        <authorList>
            <person name="Speth D.R."/>
            <person name="Lagkouvardos I."/>
            <person name="Wang Y."/>
            <person name="Qian P.-Y."/>
            <person name="Dutilh B.E."/>
            <person name="Jetten M.S."/>
        </authorList>
    </citation>
    <scope>NUCLEOTIDE SEQUENCE [LARGE SCALE GENOMIC DNA]</scope>
    <source>
        <strain evidence="3">BSI-1</strain>
    </source>
</reference>
<accession>A0A1E3XEM1</accession>
<dbReference type="CDD" id="cd00038">
    <property type="entry name" value="CAP_ED"/>
    <property type="match status" value="1"/>
</dbReference>
<feature type="domain" description="FHA" evidence="1">
    <location>
        <begin position="160"/>
        <end position="224"/>
    </location>
</feature>
<dbReference type="AlphaFoldDB" id="A0A1E3XEM1"/>
<dbReference type="EMBL" id="MAYW01000014">
    <property type="protein sequence ID" value="ODS34030.1"/>
    <property type="molecule type" value="Genomic_DNA"/>
</dbReference>
<dbReference type="InterPro" id="IPR018490">
    <property type="entry name" value="cNMP-bd_dom_sf"/>
</dbReference>
<dbReference type="PANTHER" id="PTHR23011">
    <property type="entry name" value="CYCLIC NUCLEOTIDE-BINDING DOMAIN CONTAINING PROTEIN"/>
    <property type="match status" value="1"/>
</dbReference>
<dbReference type="SMART" id="SM00240">
    <property type="entry name" value="FHA"/>
    <property type="match status" value="1"/>
</dbReference>
<dbReference type="PROSITE" id="PS50006">
    <property type="entry name" value="FHA_DOMAIN"/>
    <property type="match status" value="1"/>
</dbReference>
<evidence type="ECO:0000313" key="3">
    <source>
        <dbReference type="EMBL" id="ODS34030.1"/>
    </source>
</evidence>
<organism evidence="3 4">
    <name type="scientific">Candidatus Scalindua rubra</name>
    <dbReference type="NCBI Taxonomy" id="1872076"/>
    <lineage>
        <taxon>Bacteria</taxon>
        <taxon>Pseudomonadati</taxon>
        <taxon>Planctomycetota</taxon>
        <taxon>Candidatus Brocadiia</taxon>
        <taxon>Candidatus Brocadiales</taxon>
        <taxon>Candidatus Scalinduaceae</taxon>
        <taxon>Candidatus Scalindua</taxon>
    </lineage>
</organism>
<sequence length="253" mass="28197">MHQSFKKGEVIIKQGSYETCAYVIEAGKVEVSSEVNEKKTVFAVLGKKQIFGEMGLMEDKPRSATVTALEDTLVSVIDRKSFNNQLVKNPKILFPIMKALFERVRTGNKNIVMKDCLGPETSKTKQWDPDKKGLVILTGLNDTSIKALGSVSVKINNFPFKVGRKSVSGEDDVFSDNDLYLENETDEPPFHISWNHFLIDRVKGKYVIIDRGSSLGTIVNGTKIEEPCILDKKLNGLVVGSHNSPFAFKLEIK</sequence>
<evidence type="ECO:0000259" key="1">
    <source>
        <dbReference type="PROSITE" id="PS50006"/>
    </source>
</evidence>
<feature type="domain" description="Cyclic nucleotide-binding" evidence="2">
    <location>
        <begin position="1"/>
        <end position="103"/>
    </location>
</feature>
<dbReference type="PROSITE" id="PS00889">
    <property type="entry name" value="CNMP_BINDING_2"/>
    <property type="match status" value="1"/>
</dbReference>
<dbReference type="PRINTS" id="PR00103">
    <property type="entry name" value="CAMPKINASE"/>
</dbReference>
<evidence type="ECO:0000313" key="4">
    <source>
        <dbReference type="Proteomes" id="UP000094056"/>
    </source>
</evidence>
<dbReference type="Pfam" id="PF00498">
    <property type="entry name" value="FHA"/>
    <property type="match status" value="1"/>
</dbReference>
<dbReference type="SMART" id="SM00100">
    <property type="entry name" value="cNMP"/>
    <property type="match status" value="1"/>
</dbReference>
<dbReference type="Gene3D" id="2.60.120.10">
    <property type="entry name" value="Jelly Rolls"/>
    <property type="match status" value="1"/>
</dbReference>
<gene>
    <name evidence="3" type="primary">crp_1</name>
    <name evidence="3" type="ORF">SCARUB_00803</name>
</gene>
<name>A0A1E3XEM1_9BACT</name>
<dbReference type="Proteomes" id="UP000094056">
    <property type="component" value="Unassembled WGS sequence"/>
</dbReference>
<dbReference type="PROSITE" id="PS50042">
    <property type="entry name" value="CNMP_BINDING_3"/>
    <property type="match status" value="1"/>
</dbReference>
<protein>
    <submittedName>
        <fullName evidence="3">Transcriptional regulator of Crp/Fnr family</fullName>
    </submittedName>
</protein>
<dbReference type="CDD" id="cd00060">
    <property type="entry name" value="FHA"/>
    <property type="match status" value="1"/>
</dbReference>
<proteinExistence type="predicted"/>
<dbReference type="PANTHER" id="PTHR23011:SF28">
    <property type="entry name" value="CYCLIC NUCLEOTIDE-BINDING DOMAIN CONTAINING PROTEIN"/>
    <property type="match status" value="1"/>
</dbReference>
<dbReference type="Pfam" id="PF00027">
    <property type="entry name" value="cNMP_binding"/>
    <property type="match status" value="1"/>
</dbReference>
<dbReference type="InterPro" id="IPR000253">
    <property type="entry name" value="FHA_dom"/>
</dbReference>
<dbReference type="SUPFAM" id="SSF49879">
    <property type="entry name" value="SMAD/FHA domain"/>
    <property type="match status" value="1"/>
</dbReference>
<dbReference type="Gene3D" id="2.60.200.20">
    <property type="match status" value="1"/>
</dbReference>
<dbReference type="InterPro" id="IPR014710">
    <property type="entry name" value="RmlC-like_jellyroll"/>
</dbReference>
<dbReference type="InterPro" id="IPR008984">
    <property type="entry name" value="SMAD_FHA_dom_sf"/>
</dbReference>
<dbReference type="InterPro" id="IPR018488">
    <property type="entry name" value="cNMP-bd_CS"/>
</dbReference>
<dbReference type="SUPFAM" id="SSF51206">
    <property type="entry name" value="cAMP-binding domain-like"/>
    <property type="match status" value="1"/>
</dbReference>
<comment type="caution">
    <text evidence="3">The sequence shown here is derived from an EMBL/GenBank/DDBJ whole genome shotgun (WGS) entry which is preliminary data.</text>
</comment>
<dbReference type="InterPro" id="IPR000595">
    <property type="entry name" value="cNMP-bd_dom"/>
</dbReference>
<evidence type="ECO:0000259" key="2">
    <source>
        <dbReference type="PROSITE" id="PS50042"/>
    </source>
</evidence>